<evidence type="ECO:0000256" key="1">
    <source>
        <dbReference type="ARBA" id="ARBA00001974"/>
    </source>
</evidence>
<protein>
    <recommendedName>
        <fullName evidence="7">D-lactate dehydrogenase (cytochrome)</fullName>
        <ecNumber evidence="7">1.1.2.4</ecNumber>
    </recommendedName>
</protein>
<evidence type="ECO:0000256" key="7">
    <source>
        <dbReference type="ARBA" id="ARBA00038897"/>
    </source>
</evidence>
<dbReference type="FunFam" id="1.10.45.10:FF:000001">
    <property type="entry name" value="D-lactate dehydrogenase mitochondrial"/>
    <property type="match status" value="1"/>
</dbReference>
<accession>A0A653A2M3</accession>
<dbReference type="Pfam" id="PF02913">
    <property type="entry name" value="FAD-oxidase_C"/>
    <property type="match status" value="1"/>
</dbReference>
<dbReference type="InterPro" id="IPR036318">
    <property type="entry name" value="FAD-bd_PCMH-like_sf"/>
</dbReference>
<dbReference type="PANTHER" id="PTHR11748:SF111">
    <property type="entry name" value="D-LACTATE DEHYDROGENASE, MITOCHONDRIAL-RELATED"/>
    <property type="match status" value="1"/>
</dbReference>
<sequence length="463" mass="50370">MIFTPLDARHLEALGTLLEPGSLSTGESNLDLHACDQSHHLRCRPEAVVWPNRAEEVSKILRYAHEHQIPVTGWGSGSSLEGNPIPVSKGIVIDFSRMNRILNIRAQDFQADVEPGVIYQDLNEKLRYSGIFFPPDPGARATLGGMIANNASGTRTVRYGSTKDYVLRLRIALAGGEIIEVGNRASKSSSGYDLLHLFIGSEGTLGLVVEATIRLVGIPAERSAVVATFDSAASAGKTVFEIMRGGLDPAALELLSPECIRLINREKSLALKERPTLFMEFSGPSKNQLAEILEIVRSIADETHCQEFRSGLGKEEWDTLFKARHELGEMIIRNHPGRGFLTTDVAVPISTFPEVLDFAAAASQTLTLPFYIFGHAGDGNIHMAMMGKHGDAVDWDAIAAVNRRLVLKAISVGGTATGEHGVGIGKRQFMEMEHGASLAWMKRVKDLFDPNGILNPGKIFPVT</sequence>
<dbReference type="Gene3D" id="3.30.465.10">
    <property type="match status" value="1"/>
</dbReference>
<gene>
    <name evidence="9" type="ORF">TRIP_B200394</name>
</gene>
<evidence type="ECO:0000313" key="9">
    <source>
        <dbReference type="EMBL" id="VBB42254.1"/>
    </source>
</evidence>
<dbReference type="InterPro" id="IPR016166">
    <property type="entry name" value="FAD-bd_PCMH"/>
</dbReference>
<comment type="similarity">
    <text evidence="2">Belongs to the FAD-binding oxidoreductase/transferase type 4 family.</text>
</comment>
<feature type="domain" description="FAD-binding PCMH-type" evidence="8">
    <location>
        <begin position="41"/>
        <end position="218"/>
    </location>
</feature>
<keyword evidence="5" id="KW-0809">Transit peptide</keyword>
<dbReference type="EMBL" id="UPXX01000013">
    <property type="protein sequence ID" value="VBB42254.1"/>
    <property type="molecule type" value="Genomic_DNA"/>
</dbReference>
<evidence type="ECO:0000256" key="3">
    <source>
        <dbReference type="ARBA" id="ARBA00022630"/>
    </source>
</evidence>
<reference evidence="9" key="1">
    <citation type="submission" date="2018-07" db="EMBL/GenBank/DDBJ databases">
        <authorList>
            <consortium name="Genoscope - CEA"/>
            <person name="William W."/>
        </authorList>
    </citation>
    <scope>NUCLEOTIDE SEQUENCE</scope>
    <source>
        <strain evidence="9">IK1</strain>
    </source>
</reference>
<dbReference type="InterPro" id="IPR004113">
    <property type="entry name" value="FAD-bd_oxidored_4_C"/>
</dbReference>
<dbReference type="GO" id="GO:0008720">
    <property type="term" value="F:D-lactate dehydrogenase (NAD+) activity"/>
    <property type="evidence" value="ECO:0007669"/>
    <property type="project" value="TreeGrafter"/>
</dbReference>
<dbReference type="EC" id="1.1.2.4" evidence="7"/>
<dbReference type="InterPro" id="IPR016169">
    <property type="entry name" value="FAD-bd_PCMH_sub2"/>
</dbReference>
<dbReference type="InterPro" id="IPR006094">
    <property type="entry name" value="Oxid_FAD_bind_N"/>
</dbReference>
<dbReference type="AlphaFoldDB" id="A0A653A2M3"/>
<dbReference type="Gene3D" id="3.30.70.2740">
    <property type="match status" value="1"/>
</dbReference>
<dbReference type="GO" id="GO:0071949">
    <property type="term" value="F:FAD binding"/>
    <property type="evidence" value="ECO:0007669"/>
    <property type="project" value="InterPro"/>
</dbReference>
<keyword evidence="3" id="KW-0285">Flavoprotein</keyword>
<dbReference type="FunFam" id="3.30.70.2740:FF:000001">
    <property type="entry name" value="D-lactate dehydrogenase mitochondrial"/>
    <property type="match status" value="1"/>
</dbReference>
<dbReference type="PANTHER" id="PTHR11748">
    <property type="entry name" value="D-LACTATE DEHYDROGENASE"/>
    <property type="match status" value="1"/>
</dbReference>
<keyword evidence="6" id="KW-0560">Oxidoreductase</keyword>
<evidence type="ECO:0000256" key="5">
    <source>
        <dbReference type="ARBA" id="ARBA00022946"/>
    </source>
</evidence>
<evidence type="ECO:0000256" key="2">
    <source>
        <dbReference type="ARBA" id="ARBA00008000"/>
    </source>
</evidence>
<keyword evidence="4" id="KW-0274">FAD</keyword>
<dbReference type="InterPro" id="IPR016171">
    <property type="entry name" value="Vanillyl_alc_oxidase_C-sub2"/>
</dbReference>
<proteinExistence type="inferred from homology"/>
<comment type="cofactor">
    <cofactor evidence="1">
        <name>FAD</name>
        <dbReference type="ChEBI" id="CHEBI:57692"/>
    </cofactor>
</comment>
<dbReference type="GO" id="GO:0004458">
    <property type="term" value="F:D-lactate dehydrogenase (cytochrome) activity"/>
    <property type="evidence" value="ECO:0007669"/>
    <property type="project" value="UniProtKB-EC"/>
</dbReference>
<dbReference type="FunFam" id="3.30.465.10:FF:000016">
    <property type="entry name" value="probable D-lactate dehydrogenase, mitochondrial"/>
    <property type="match status" value="1"/>
</dbReference>
<evidence type="ECO:0000256" key="4">
    <source>
        <dbReference type="ARBA" id="ARBA00022827"/>
    </source>
</evidence>
<dbReference type="SUPFAM" id="SSF56176">
    <property type="entry name" value="FAD-binding/transporter-associated domain-like"/>
    <property type="match status" value="1"/>
</dbReference>
<dbReference type="Gene3D" id="1.10.45.10">
    <property type="entry name" value="Vanillyl-alcohol Oxidase, Chain A, domain 4"/>
    <property type="match status" value="1"/>
</dbReference>
<name>A0A653A2M3_UNCDX</name>
<dbReference type="GO" id="GO:1903457">
    <property type="term" value="P:lactate catabolic process"/>
    <property type="evidence" value="ECO:0007669"/>
    <property type="project" value="TreeGrafter"/>
</dbReference>
<dbReference type="SUPFAM" id="SSF55103">
    <property type="entry name" value="FAD-linked oxidases, C-terminal domain"/>
    <property type="match status" value="1"/>
</dbReference>
<evidence type="ECO:0000259" key="8">
    <source>
        <dbReference type="PROSITE" id="PS51387"/>
    </source>
</evidence>
<organism evidence="9">
    <name type="scientific">Uncultured Desulfatiglans sp</name>
    <dbReference type="NCBI Taxonomy" id="1748965"/>
    <lineage>
        <taxon>Bacteria</taxon>
        <taxon>Pseudomonadati</taxon>
        <taxon>Thermodesulfobacteriota</taxon>
        <taxon>Desulfobacteria</taxon>
        <taxon>Desulfatiglandales</taxon>
        <taxon>Desulfatiglandaceae</taxon>
        <taxon>Desulfatiglans</taxon>
        <taxon>environmental samples</taxon>
    </lineage>
</organism>
<dbReference type="InterPro" id="IPR016164">
    <property type="entry name" value="FAD-linked_Oxase-like_C"/>
</dbReference>
<dbReference type="PROSITE" id="PS51387">
    <property type="entry name" value="FAD_PCMH"/>
    <property type="match status" value="1"/>
</dbReference>
<evidence type="ECO:0000256" key="6">
    <source>
        <dbReference type="ARBA" id="ARBA00023002"/>
    </source>
</evidence>
<dbReference type="Pfam" id="PF01565">
    <property type="entry name" value="FAD_binding_4"/>
    <property type="match status" value="1"/>
</dbReference>